<evidence type="ECO:0000256" key="1">
    <source>
        <dbReference type="ARBA" id="ARBA00001933"/>
    </source>
</evidence>
<dbReference type="InterPro" id="IPR015422">
    <property type="entry name" value="PyrdxlP-dep_Trfase_small"/>
</dbReference>
<gene>
    <name evidence="7" type="ORF">SAMN04487947_2081</name>
</gene>
<protein>
    <submittedName>
        <fullName evidence="7">4-aminobutyrate aminotransferase</fullName>
    </submittedName>
</protein>
<organism evidence="7 8">
    <name type="scientific">Halogeometricum rufum</name>
    <dbReference type="NCBI Taxonomy" id="553469"/>
    <lineage>
        <taxon>Archaea</taxon>
        <taxon>Methanobacteriati</taxon>
        <taxon>Methanobacteriota</taxon>
        <taxon>Stenosarchaea group</taxon>
        <taxon>Halobacteria</taxon>
        <taxon>Halobacteriales</taxon>
        <taxon>Haloferacaceae</taxon>
        <taxon>Halogeometricum</taxon>
    </lineage>
</organism>
<proteinExistence type="inferred from homology"/>
<dbReference type="Proteomes" id="UP000198531">
    <property type="component" value="Unassembled WGS sequence"/>
</dbReference>
<dbReference type="OrthoDB" id="7184at2157"/>
<dbReference type="AlphaFoldDB" id="A0A1I6HHS1"/>
<evidence type="ECO:0000256" key="5">
    <source>
        <dbReference type="ARBA" id="ARBA00022898"/>
    </source>
</evidence>
<keyword evidence="3 7" id="KW-0032">Aminotransferase</keyword>
<dbReference type="GO" id="GO:0030170">
    <property type="term" value="F:pyridoxal phosphate binding"/>
    <property type="evidence" value="ECO:0007669"/>
    <property type="project" value="InterPro"/>
</dbReference>
<dbReference type="Gene3D" id="3.90.1150.10">
    <property type="entry name" value="Aspartate Aminotransferase, domain 1"/>
    <property type="match status" value="1"/>
</dbReference>
<reference evidence="8" key="1">
    <citation type="submission" date="2016-10" db="EMBL/GenBank/DDBJ databases">
        <authorList>
            <person name="Varghese N."/>
            <person name="Submissions S."/>
        </authorList>
    </citation>
    <scope>NUCLEOTIDE SEQUENCE [LARGE SCALE GENOMIC DNA]</scope>
    <source>
        <strain evidence="8">CGMCC 1.7736</strain>
    </source>
</reference>
<accession>A0A1I6HHS1</accession>
<sequence length="450" mass="48881">MDRDTATPQVDSLPGEKAREWVDYHRSTAAPSTYVYDFVWDVSADAEGPFCTDVDGNVLLDFTSHVAAAPLGYNNPKILDRLREFDLVDPLKIAGQDFYISHGSPPGESEFPGPAGLMERLVDATSHYGMDTVFLSNSGAEAVENAIKIAYDESDGAKYGVTFEGAFHGRTLGALSLNRSKSVYRHDFPEISGVVDMPFCDDRTCSAASCSCGFFPDESSPVSRLRQKLDPEKGNVDPEDVAYVVLEPIQGEGGYRIPSDAFMDELAALVDEYDITLIADEIQSGVGRTGEMWGSDHFAIEPDVITSAKALRVGATVSRRDVFPEEKSRISSTWGAGDIIASLQGSLTLDAIHDYDLMANAVERGRQFQELLGDADLAPVTDVRGKGLMLAVEFDSKERRNEVQETCLAKGLLTLACGYDVIRILPPLDVTEREIALGASLFCEAVAECA</sequence>
<dbReference type="PANTHER" id="PTHR43206:SF2">
    <property type="entry name" value="4-AMINOBUTYRATE AMINOTRANSFERASE GABT"/>
    <property type="match status" value="1"/>
</dbReference>
<comment type="similarity">
    <text evidence="2 6">Belongs to the class-III pyridoxal-phosphate-dependent aminotransferase family.</text>
</comment>
<dbReference type="RefSeq" id="WP_089807338.1">
    <property type="nucleotide sequence ID" value="NZ_FOYT01000002.1"/>
</dbReference>
<dbReference type="EMBL" id="FOYT01000002">
    <property type="protein sequence ID" value="SFR53914.1"/>
    <property type="molecule type" value="Genomic_DNA"/>
</dbReference>
<evidence type="ECO:0000256" key="6">
    <source>
        <dbReference type="RuleBase" id="RU003560"/>
    </source>
</evidence>
<dbReference type="InterPro" id="IPR015421">
    <property type="entry name" value="PyrdxlP-dep_Trfase_major"/>
</dbReference>
<dbReference type="PIRSF" id="PIRSF000521">
    <property type="entry name" value="Transaminase_4ab_Lys_Orn"/>
    <property type="match status" value="1"/>
</dbReference>
<dbReference type="PANTHER" id="PTHR43206">
    <property type="entry name" value="AMINOTRANSFERASE"/>
    <property type="match status" value="1"/>
</dbReference>
<dbReference type="InterPro" id="IPR005814">
    <property type="entry name" value="Aminotrans_3"/>
</dbReference>
<dbReference type="Pfam" id="PF00202">
    <property type="entry name" value="Aminotran_3"/>
    <property type="match status" value="1"/>
</dbReference>
<evidence type="ECO:0000256" key="4">
    <source>
        <dbReference type="ARBA" id="ARBA00022679"/>
    </source>
</evidence>
<keyword evidence="5 6" id="KW-0663">Pyridoxal phosphate</keyword>
<dbReference type="GO" id="GO:0009450">
    <property type="term" value="P:gamma-aminobutyric acid catabolic process"/>
    <property type="evidence" value="ECO:0007669"/>
    <property type="project" value="TreeGrafter"/>
</dbReference>
<dbReference type="InterPro" id="IPR015424">
    <property type="entry name" value="PyrdxlP-dep_Trfase"/>
</dbReference>
<evidence type="ECO:0000256" key="2">
    <source>
        <dbReference type="ARBA" id="ARBA00008954"/>
    </source>
</evidence>
<dbReference type="Gene3D" id="3.40.640.10">
    <property type="entry name" value="Type I PLP-dependent aspartate aminotransferase-like (Major domain)"/>
    <property type="match status" value="1"/>
</dbReference>
<keyword evidence="4 7" id="KW-0808">Transferase</keyword>
<evidence type="ECO:0000313" key="7">
    <source>
        <dbReference type="EMBL" id="SFR53914.1"/>
    </source>
</evidence>
<evidence type="ECO:0000313" key="8">
    <source>
        <dbReference type="Proteomes" id="UP000198531"/>
    </source>
</evidence>
<dbReference type="GO" id="GO:0008483">
    <property type="term" value="F:transaminase activity"/>
    <property type="evidence" value="ECO:0007669"/>
    <property type="project" value="UniProtKB-KW"/>
</dbReference>
<dbReference type="STRING" id="553469.SAMN04487947_2081"/>
<keyword evidence="8" id="KW-1185">Reference proteome</keyword>
<dbReference type="SUPFAM" id="SSF53383">
    <property type="entry name" value="PLP-dependent transferases"/>
    <property type="match status" value="1"/>
</dbReference>
<dbReference type="CDD" id="cd00610">
    <property type="entry name" value="OAT_like"/>
    <property type="match status" value="1"/>
</dbReference>
<evidence type="ECO:0000256" key="3">
    <source>
        <dbReference type="ARBA" id="ARBA00022576"/>
    </source>
</evidence>
<dbReference type="InterPro" id="IPR049704">
    <property type="entry name" value="Aminotrans_3_PPA_site"/>
</dbReference>
<comment type="cofactor">
    <cofactor evidence="1">
        <name>pyridoxal 5'-phosphate</name>
        <dbReference type="ChEBI" id="CHEBI:597326"/>
    </cofactor>
</comment>
<dbReference type="PROSITE" id="PS00600">
    <property type="entry name" value="AA_TRANSFER_CLASS_3"/>
    <property type="match status" value="1"/>
</dbReference>
<name>A0A1I6HHS1_9EURY</name>